<dbReference type="Gene3D" id="2.60.40.10">
    <property type="entry name" value="Immunoglobulins"/>
    <property type="match status" value="3"/>
</dbReference>
<evidence type="ECO:0000259" key="5">
    <source>
        <dbReference type="PROSITE" id="PS51829"/>
    </source>
</evidence>
<dbReference type="InterPro" id="IPR003961">
    <property type="entry name" value="FN3_dom"/>
</dbReference>
<evidence type="ECO:0000256" key="1">
    <source>
        <dbReference type="ARBA" id="ARBA00022670"/>
    </source>
</evidence>
<dbReference type="SMART" id="SM00060">
    <property type="entry name" value="FN3"/>
    <property type="match status" value="6"/>
</dbReference>
<dbReference type="GO" id="GO:0004252">
    <property type="term" value="F:serine-type endopeptidase activity"/>
    <property type="evidence" value="ECO:0007669"/>
    <property type="project" value="InterPro"/>
</dbReference>
<dbReference type="InterPro" id="IPR008979">
    <property type="entry name" value="Galactose-bd-like_sf"/>
</dbReference>
<dbReference type="EMBL" id="FNEZ01000009">
    <property type="protein sequence ID" value="SDK59464.1"/>
    <property type="molecule type" value="Genomic_DNA"/>
</dbReference>
<keyword evidence="4" id="KW-0812">Transmembrane</keyword>
<dbReference type="SUPFAM" id="SSF49785">
    <property type="entry name" value="Galactose-binding domain-like"/>
    <property type="match status" value="1"/>
</dbReference>
<reference evidence="6 7" key="1">
    <citation type="submission" date="2016-10" db="EMBL/GenBank/DDBJ databases">
        <authorList>
            <person name="de Groot N.N."/>
        </authorList>
    </citation>
    <scope>NUCLEOTIDE SEQUENCE [LARGE SCALE GENOMIC DNA]</scope>
    <source>
        <strain evidence="6 7">CGMCC 1.10076</strain>
    </source>
</reference>
<dbReference type="Gene3D" id="2.60.40.1220">
    <property type="match status" value="4"/>
</dbReference>
<keyword evidence="3" id="KW-0378">Hydrolase</keyword>
<keyword evidence="4" id="KW-0472">Membrane</keyword>
<evidence type="ECO:0000256" key="4">
    <source>
        <dbReference type="SAM" id="Phobius"/>
    </source>
</evidence>
<dbReference type="STRING" id="1128970.SAMN04487935_3719"/>
<dbReference type="Proteomes" id="UP000199580">
    <property type="component" value="Unassembled WGS sequence"/>
</dbReference>
<keyword evidence="2" id="KW-0732">Signal</keyword>
<dbReference type="RefSeq" id="WP_091399209.1">
    <property type="nucleotide sequence ID" value="NZ_FNEZ01000009.1"/>
</dbReference>
<evidence type="ECO:0000313" key="7">
    <source>
        <dbReference type="Proteomes" id="UP000199580"/>
    </source>
</evidence>
<dbReference type="PROSITE" id="PS51829">
    <property type="entry name" value="P_HOMO_B"/>
    <property type="match status" value="1"/>
</dbReference>
<dbReference type="InterPro" id="IPR014755">
    <property type="entry name" value="Cu-Rt/internalin_Ig-like"/>
</dbReference>
<organism evidence="6 7">
    <name type="scientific">Flavobacterium noncentrifugens</name>
    <dbReference type="NCBI Taxonomy" id="1128970"/>
    <lineage>
        <taxon>Bacteria</taxon>
        <taxon>Pseudomonadati</taxon>
        <taxon>Bacteroidota</taxon>
        <taxon>Flavobacteriia</taxon>
        <taxon>Flavobacteriales</taxon>
        <taxon>Flavobacteriaceae</taxon>
        <taxon>Flavobacterium</taxon>
    </lineage>
</organism>
<dbReference type="InterPro" id="IPR013783">
    <property type="entry name" value="Ig-like_fold"/>
</dbReference>
<evidence type="ECO:0000256" key="2">
    <source>
        <dbReference type="ARBA" id="ARBA00022729"/>
    </source>
</evidence>
<dbReference type="Gene3D" id="2.60.120.260">
    <property type="entry name" value="Galactose-binding domain-like"/>
    <property type="match status" value="1"/>
</dbReference>
<protein>
    <recommendedName>
        <fullName evidence="5">P/Homo B domain-containing protein</fullName>
    </recommendedName>
</protein>
<keyword evidence="7" id="KW-1185">Reference proteome</keyword>
<accession>A0A1G9D6W7</accession>
<dbReference type="InterPro" id="IPR036116">
    <property type="entry name" value="FN3_sf"/>
</dbReference>
<feature type="domain" description="P/Homo B" evidence="5">
    <location>
        <begin position="1527"/>
        <end position="1697"/>
    </location>
</feature>
<proteinExistence type="predicted"/>
<dbReference type="SUPFAM" id="SSF49265">
    <property type="entry name" value="Fibronectin type III"/>
    <property type="match status" value="3"/>
</dbReference>
<name>A0A1G9D6W7_9FLAO</name>
<keyword evidence="1" id="KW-0645">Protease</keyword>
<dbReference type="GO" id="GO:0006508">
    <property type="term" value="P:proteolysis"/>
    <property type="evidence" value="ECO:0007669"/>
    <property type="project" value="UniProtKB-KW"/>
</dbReference>
<dbReference type="InterPro" id="IPR002884">
    <property type="entry name" value="P_dom"/>
</dbReference>
<feature type="non-terminal residue" evidence="6">
    <location>
        <position position="2002"/>
    </location>
</feature>
<evidence type="ECO:0000256" key="3">
    <source>
        <dbReference type="ARBA" id="ARBA00022801"/>
    </source>
</evidence>
<sequence length="2002" mass="202646">MIKNYQTFCKGRDAVLKGKSHVSWLSSVMLMLLFFSVSESYAQASAYTFAQTSGTFTPPVSGLVDAAGVTSTVPAAILATNWDDNRVTLTMPFSFSFATVNYNQVTLSANGFFVFGSSISATGAGADFVSGTNLDGLYLGGTITNSGVAAFNVDQQINTSTAFTATRSTSSAVMTAVSSVAGLKVGMRIEGTGVTSGTIITAIGTNTITLSKIPNSAGSASYTPYSGVYASVLGTSPNRSYVITLVGARRYQIAADSFDYQYILNEGTNTVQIVYGSSSTTSTAANNVQVGIRTTTSDFSSRTTATSWASTTAGSANTDKCAVLNTILPASGLTFTWTPAVLTACVTPTAQPTALVFNTVTTTSITGSFTAASPAPSKYLVVRSTSATAPTPVNGTTYAVAATTLGAGTYIVQNSNAVTFTDSSLTSGVKYYYYIYSYNDVCTGAPYYNSVSPLSGNKATACAAATSLANTSITNASASLTWTGSGNYIVEYGATGFTQGTGATAGTGGTIASSAATSPYTLSGLSASTTYQVYIRQVCPIEGYSANSAATSFTTLCNGVALPLSNGFTSTSIPSCWKITQVTSATTNPAITFPASGTSPTTSALTTLGANMVMFGSFTSSTAGGQQRLMAAPLTTVGNTSVDVNFQWRNENNASYSTAAFLNEGVQVQYSLDGITYVNAGSFFPRHDATVTSGTAVWKSKTVTLPAAAAGAVKLYVGFLFTAQAGDNCYLDEVSIIETPSCIVPTTVATASVTAHTANVTFASAGTSFIAEYGPTGFTPGTAGVAGTNGTVITGTSSPIALSGLTGSTGYDVYVRQNCTAASNGYSANGTKASFTTAVACPAPTAPASNSVTAKTANVTFTGTGSSYIVEYGPTGFTPGTGATAGTNGTVVTGTSSPIALSGLTPVTGYDVYVRSNCIAASDGFSVNTTKISFTTLVACAAPTAPGRNALAARTVNITFTGTGSSYVVEYGPTGFTPGTSATAGTNGTVVTGSASPVALSGLTPSTGYDVYVRQNCTAASDGYSLNTTKLSFTTLVACSVPTSPSAGTITPHTANISFTSTGTAFVVEYGPTGFTPGSGITAGTNGTIVSGTASPIALSGLAGNTAYDVYVRQNCTAATDGYSTNSTKASFTTLVACAAPTALTANAITTTGASMAFTGSGSSYIIEYGLSGFTPGTGATAGTNGTVVTGSASPIAISGLSSGTTYDVYVRNNCTASSEGYSLNSTKATFATLCTPTTAFPSTETFASYPPNCWREGLSGTVAAGPTTTGVDVNAWTADGFANSGSTGAAKFNIYDENLVSWLLSPQYTLNPNLRLKYNVAANQYGTSTALTSAWESDDSVQLLITTTADNTNWTVLKTYNTANVPAFAGQLESIDLPATYNGQTVRFAFRVVEGVSAGAADIDFFIDNFTIEGIPPALTLSAATSTICAGENSTPVTITSTHSNYDTYVWSPATGVSGTPAAGYTFNPTATTTYTLTATQTSGNMLTTTATHTVTVNPVPTAIVLDTPTASICVGSIQKIEATGGVAVLSKGASSGTINLAIPDNSATGVQRALAVSGIPAGATINKVDVTFSLTHSFLPDAEVTLTAPNGKVIALVADQGSTTVAGSYNDVVITSDNTAPALASTAAAITGTFKANAVTAGSLKGSFGSNLTTNFADLLTTVNGSWTVGAYDDFGSDTGTLVSCSISITYTAQSITWSPAANLFTDAATTVAYVANTHAATVYAKPLTTTTYIATSVTGTCQKSAASLITVNPILTPAFDAVAPICSGAALSALPTTSTNSVTGTWSPALNNTATTEYTFTPTAGQCTSATLTKLTITVNPIVTPIFDAVAPICSGAALSALPTTSTNNVTGTWSPALNNTATTQYTFTPTAGQCTSATLTTMTITVNPIVTPAFTQVSPICSGAALSALPTTSTNGVTGTWSPALNNTITTQYTFTPTAGQCATTTTMTITVNPIVTPTFNAVAPICSGAALSALPTTSTNSITGTWSPALNNTTTTE</sequence>
<gene>
    <name evidence="6" type="ORF">SAMN04487935_3719</name>
</gene>
<feature type="transmembrane region" description="Helical" evidence="4">
    <location>
        <begin position="21"/>
        <end position="38"/>
    </location>
</feature>
<evidence type="ECO:0000313" key="6">
    <source>
        <dbReference type="EMBL" id="SDK59464.1"/>
    </source>
</evidence>
<keyword evidence="4" id="KW-1133">Transmembrane helix</keyword>